<evidence type="ECO:0000313" key="3">
    <source>
        <dbReference type="Proteomes" id="UP000268229"/>
    </source>
</evidence>
<keyword evidence="3" id="KW-1185">Reference proteome</keyword>
<accession>A0A3S4YGN5</accession>
<dbReference type="OrthoDB" id="9787650at2"/>
<reference evidence="2 3" key="1">
    <citation type="submission" date="2018-12" db="EMBL/GenBank/DDBJ databases">
        <authorList>
            <consortium name="Pathogen Informatics"/>
        </authorList>
    </citation>
    <scope>NUCLEOTIDE SEQUENCE [LARGE SCALE GENOMIC DNA]</scope>
    <source>
        <strain evidence="2 3">NCTC12227</strain>
    </source>
</reference>
<dbReference type="CDD" id="cd06578">
    <property type="entry name" value="HemD"/>
    <property type="match status" value="1"/>
</dbReference>
<dbReference type="Gene3D" id="3.40.50.10090">
    <property type="match status" value="2"/>
</dbReference>
<name>A0A3S4YGN5_9NEIS</name>
<gene>
    <name evidence="2" type="ORF">NCTC12227_00494</name>
</gene>
<evidence type="ECO:0000313" key="2">
    <source>
        <dbReference type="EMBL" id="VEJ20781.1"/>
    </source>
</evidence>
<proteinExistence type="predicted"/>
<dbReference type="GO" id="GO:0004852">
    <property type="term" value="F:uroporphyrinogen-III synthase activity"/>
    <property type="evidence" value="ECO:0007669"/>
    <property type="project" value="InterPro"/>
</dbReference>
<evidence type="ECO:0000259" key="1">
    <source>
        <dbReference type="Pfam" id="PF02602"/>
    </source>
</evidence>
<protein>
    <submittedName>
        <fullName evidence="2">Uroporphyrinogen-III synthase HemD</fullName>
    </submittedName>
</protein>
<dbReference type="InterPro" id="IPR036108">
    <property type="entry name" value="4pyrrol_syn_uPrphyn_synt_sf"/>
</dbReference>
<organism evidence="2 3">
    <name type="scientific">Neisseria animaloris</name>
    <dbReference type="NCBI Taxonomy" id="326522"/>
    <lineage>
        <taxon>Bacteria</taxon>
        <taxon>Pseudomonadati</taxon>
        <taxon>Pseudomonadota</taxon>
        <taxon>Betaproteobacteria</taxon>
        <taxon>Neisseriales</taxon>
        <taxon>Neisseriaceae</taxon>
        <taxon>Neisseria</taxon>
    </lineage>
</organism>
<sequence length="247" mass="27268">MPAILIIRPQSQTAADILTCTAAGWDAVPFSPIRIEPDEAALKKLNRQFQTASAVFWVSPTAVETAAPHIDFSDGLIRQITVGQGSRKALSAFCPHEIICPQEGNDSEAVLGLDIWNSLPRGAKVLIVRGHGGRDFLVQNLKRRGFEVETAEVYFRRPQALDWTIFKRIQPVAAYITSAEMAGALFAQVPPELAQPLRTLLYFTHHPRIADALHAAGAVRTEVVVRLDVQTLKQALHGVQNEQPRRK</sequence>
<dbReference type="AlphaFoldDB" id="A0A3S4YGN5"/>
<dbReference type="Pfam" id="PF02602">
    <property type="entry name" value="HEM4"/>
    <property type="match status" value="1"/>
</dbReference>
<dbReference type="GO" id="GO:0033014">
    <property type="term" value="P:tetrapyrrole biosynthetic process"/>
    <property type="evidence" value="ECO:0007669"/>
    <property type="project" value="InterPro"/>
</dbReference>
<dbReference type="KEGG" id="nani:NCTC12227_00494"/>
<dbReference type="EMBL" id="LR134516">
    <property type="protein sequence ID" value="VEJ20781.1"/>
    <property type="molecule type" value="Genomic_DNA"/>
</dbReference>
<dbReference type="STRING" id="326522.BWD08_02210"/>
<dbReference type="Proteomes" id="UP000268229">
    <property type="component" value="Chromosome"/>
</dbReference>
<feature type="domain" description="Tetrapyrrole biosynthesis uroporphyrinogen III synthase" evidence="1">
    <location>
        <begin position="20"/>
        <end position="217"/>
    </location>
</feature>
<dbReference type="SUPFAM" id="SSF69618">
    <property type="entry name" value="HemD-like"/>
    <property type="match status" value="1"/>
</dbReference>
<dbReference type="InterPro" id="IPR003754">
    <property type="entry name" value="4pyrrol_synth_uPrphyn_synth"/>
</dbReference>
<dbReference type="RefSeq" id="WP_126304063.1">
    <property type="nucleotide sequence ID" value="NZ_LR134516.1"/>
</dbReference>